<sequence length="52" mass="6139">MENVARKLSALADLLAWHMRRLSPEVSDEIQAAQWELDEAWKQYQEKKEAQP</sequence>
<accession>A0A6M3Y2Q4</accession>
<dbReference type="EMBL" id="MT145186">
    <property type="protein sequence ID" value="QJI04500.1"/>
    <property type="molecule type" value="Genomic_DNA"/>
</dbReference>
<dbReference type="AlphaFoldDB" id="A0A6M3Y2Q4"/>
<organism evidence="1">
    <name type="scientific">viral metagenome</name>
    <dbReference type="NCBI Taxonomy" id="1070528"/>
    <lineage>
        <taxon>unclassified sequences</taxon>
        <taxon>metagenomes</taxon>
        <taxon>organismal metagenomes</taxon>
    </lineage>
</organism>
<evidence type="ECO:0000313" key="1">
    <source>
        <dbReference type="EMBL" id="QJI04500.1"/>
    </source>
</evidence>
<proteinExistence type="predicted"/>
<name>A0A6M3Y2Q4_9ZZZZ</name>
<protein>
    <submittedName>
        <fullName evidence="1">Uncharacterized protein</fullName>
    </submittedName>
</protein>
<gene>
    <name evidence="1" type="ORF">TM448B10788_0003</name>
</gene>
<reference evidence="1" key="1">
    <citation type="submission" date="2020-03" db="EMBL/GenBank/DDBJ databases">
        <title>The deep terrestrial virosphere.</title>
        <authorList>
            <person name="Holmfeldt K."/>
            <person name="Nilsson E."/>
            <person name="Simone D."/>
            <person name="Lopez-Fernandez M."/>
            <person name="Wu X."/>
            <person name="de Brujin I."/>
            <person name="Lundin D."/>
            <person name="Andersson A."/>
            <person name="Bertilsson S."/>
            <person name="Dopson M."/>
        </authorList>
    </citation>
    <scope>NUCLEOTIDE SEQUENCE</scope>
    <source>
        <strain evidence="1">TM448B10788</strain>
    </source>
</reference>